<protein>
    <submittedName>
        <fullName evidence="1">Phage protein</fullName>
    </submittedName>
</protein>
<accession>Q3KAI1</accession>
<dbReference type="KEGG" id="pfo:Pfl01_3485"/>
<sequence length="149" mass="16539">MITTKLDMKGLVNLAKRMQTLQKTKTQVGFFEDSVYDDGMPVATVAAYNEFGTRFHPERPFMQETLQDKLTVKKIISVLKLAAQASIQGNGSARAIMATLGRMVAEEIKITIANYPGSNSPRTIAEKGFDRPLYDTGKMLESVKFKVTT</sequence>
<evidence type="ECO:0000313" key="2">
    <source>
        <dbReference type="Proteomes" id="UP000002704"/>
    </source>
</evidence>
<dbReference type="Proteomes" id="UP000002704">
    <property type="component" value="Chromosome"/>
</dbReference>
<dbReference type="RefSeq" id="WP_011334849.1">
    <property type="nucleotide sequence ID" value="NC_007492.2"/>
</dbReference>
<organism evidence="1 2">
    <name type="scientific">Pseudomonas fluorescens (strain Pf0-1)</name>
    <dbReference type="NCBI Taxonomy" id="205922"/>
    <lineage>
        <taxon>Bacteria</taxon>
        <taxon>Pseudomonadati</taxon>
        <taxon>Pseudomonadota</taxon>
        <taxon>Gammaproteobacteria</taxon>
        <taxon>Pseudomonadales</taxon>
        <taxon>Pseudomonadaceae</taxon>
        <taxon>Pseudomonas</taxon>
    </lineage>
</organism>
<proteinExistence type="predicted"/>
<dbReference type="AlphaFoldDB" id="Q3KAI1"/>
<name>Q3KAI1_PSEPF</name>
<evidence type="ECO:0000313" key="1">
    <source>
        <dbReference type="EMBL" id="ABA75223.1"/>
    </source>
</evidence>
<gene>
    <name evidence="1" type="ordered locus">Pfl01_3485</name>
</gene>
<dbReference type="HOGENOM" id="CLU_096367_3_0_6"/>
<reference evidence="1 2" key="1">
    <citation type="journal article" date="2009" name="Genome Biol.">
        <title>Genomic and genetic analyses of diversity and plant interactions of Pseudomonas fluorescens.</title>
        <authorList>
            <person name="Silby M.W."/>
            <person name="Cerdeno-Tarraga A.M."/>
            <person name="Vernikos G.S."/>
            <person name="Giddens S.R."/>
            <person name="Jackson R.W."/>
            <person name="Preston G.M."/>
            <person name="Zhang X.X."/>
            <person name="Moon C.D."/>
            <person name="Gehrig S.M."/>
            <person name="Godfrey S.A."/>
            <person name="Knight C.G."/>
            <person name="Malone J.G."/>
            <person name="Robinson Z."/>
            <person name="Spiers A.J."/>
            <person name="Harris S."/>
            <person name="Challis G.L."/>
            <person name="Yaxley A.M."/>
            <person name="Harris D."/>
            <person name="Seeger K."/>
            <person name="Murphy L."/>
            <person name="Rutter S."/>
            <person name="Squares R."/>
            <person name="Quail M.A."/>
            <person name="Saunders E."/>
            <person name="Mavromatis K."/>
            <person name="Brettin T.S."/>
            <person name="Bentley S.D."/>
            <person name="Hothersall J."/>
            <person name="Stephens E."/>
            <person name="Thomas C.M."/>
            <person name="Parkhill J."/>
            <person name="Levy S.B."/>
            <person name="Rainey P.B."/>
            <person name="Thomson N.R."/>
        </authorList>
    </citation>
    <scope>NUCLEOTIDE SEQUENCE [LARGE SCALE GENOMIC DNA]</scope>
    <source>
        <strain evidence="1 2">Pf0-1</strain>
    </source>
</reference>
<dbReference type="EMBL" id="CP000094">
    <property type="protein sequence ID" value="ABA75223.1"/>
    <property type="molecule type" value="Genomic_DNA"/>
</dbReference>
<dbReference type="eggNOG" id="ENOG5032V80">
    <property type="taxonomic scope" value="Bacteria"/>
</dbReference>